<dbReference type="AlphaFoldDB" id="A0A6A6XCD8"/>
<name>A0A6A6XCD8_9PLEO</name>
<feature type="compositionally biased region" description="Basic and acidic residues" evidence="1">
    <location>
        <begin position="47"/>
        <end position="68"/>
    </location>
</feature>
<accession>A0A6A6XCD8</accession>
<dbReference type="PANTHER" id="PTHR47843">
    <property type="entry name" value="BTB DOMAIN-CONTAINING PROTEIN-RELATED"/>
    <property type="match status" value="1"/>
</dbReference>
<dbReference type="EMBL" id="MU001922">
    <property type="protein sequence ID" value="KAF2793575.1"/>
    <property type="molecule type" value="Genomic_DNA"/>
</dbReference>
<keyword evidence="4" id="KW-1185">Reference proteome</keyword>
<reference evidence="3" key="1">
    <citation type="journal article" date="2020" name="Stud. Mycol.">
        <title>101 Dothideomycetes genomes: a test case for predicting lifestyles and emergence of pathogens.</title>
        <authorList>
            <person name="Haridas S."/>
            <person name="Albert R."/>
            <person name="Binder M."/>
            <person name="Bloem J."/>
            <person name="Labutti K."/>
            <person name="Salamov A."/>
            <person name="Andreopoulos B."/>
            <person name="Baker S."/>
            <person name="Barry K."/>
            <person name="Bills G."/>
            <person name="Bluhm B."/>
            <person name="Cannon C."/>
            <person name="Castanera R."/>
            <person name="Culley D."/>
            <person name="Daum C."/>
            <person name="Ezra D."/>
            <person name="Gonzalez J."/>
            <person name="Henrissat B."/>
            <person name="Kuo A."/>
            <person name="Liang C."/>
            <person name="Lipzen A."/>
            <person name="Lutzoni F."/>
            <person name="Magnuson J."/>
            <person name="Mondo S."/>
            <person name="Nolan M."/>
            <person name="Ohm R."/>
            <person name="Pangilinan J."/>
            <person name="Park H.-J."/>
            <person name="Ramirez L."/>
            <person name="Alfaro M."/>
            <person name="Sun H."/>
            <person name="Tritt A."/>
            <person name="Yoshinaga Y."/>
            <person name="Zwiers L.-H."/>
            <person name="Turgeon B."/>
            <person name="Goodwin S."/>
            <person name="Spatafora J."/>
            <person name="Crous P."/>
            <person name="Grigoriev I."/>
        </authorList>
    </citation>
    <scope>NUCLEOTIDE SEQUENCE</scope>
    <source>
        <strain evidence="3">CBS 109.77</strain>
    </source>
</reference>
<dbReference type="Proteomes" id="UP000799757">
    <property type="component" value="Unassembled WGS sequence"/>
</dbReference>
<feature type="domain" description="BTB" evidence="2">
    <location>
        <begin position="140"/>
        <end position="207"/>
    </location>
</feature>
<protein>
    <recommendedName>
        <fullName evidence="2">BTB domain-containing protein</fullName>
    </recommendedName>
</protein>
<dbReference type="Gene3D" id="3.30.710.10">
    <property type="entry name" value="Potassium Channel Kv1.1, Chain A"/>
    <property type="match status" value="1"/>
</dbReference>
<evidence type="ECO:0000313" key="3">
    <source>
        <dbReference type="EMBL" id="KAF2793575.1"/>
    </source>
</evidence>
<evidence type="ECO:0000256" key="1">
    <source>
        <dbReference type="SAM" id="MobiDB-lite"/>
    </source>
</evidence>
<organism evidence="3 4">
    <name type="scientific">Melanomma pulvis-pyrius CBS 109.77</name>
    <dbReference type="NCBI Taxonomy" id="1314802"/>
    <lineage>
        <taxon>Eukaryota</taxon>
        <taxon>Fungi</taxon>
        <taxon>Dikarya</taxon>
        <taxon>Ascomycota</taxon>
        <taxon>Pezizomycotina</taxon>
        <taxon>Dothideomycetes</taxon>
        <taxon>Pleosporomycetidae</taxon>
        <taxon>Pleosporales</taxon>
        <taxon>Melanommataceae</taxon>
        <taxon>Melanomma</taxon>
    </lineage>
</organism>
<dbReference type="SMART" id="SM00225">
    <property type="entry name" value="BTB"/>
    <property type="match status" value="1"/>
</dbReference>
<dbReference type="Pfam" id="PF00651">
    <property type="entry name" value="BTB"/>
    <property type="match status" value="1"/>
</dbReference>
<dbReference type="InterPro" id="IPR000210">
    <property type="entry name" value="BTB/POZ_dom"/>
</dbReference>
<feature type="region of interest" description="Disordered" evidence="1">
    <location>
        <begin position="1"/>
        <end position="68"/>
    </location>
</feature>
<dbReference type="SUPFAM" id="SSF54695">
    <property type="entry name" value="POZ domain"/>
    <property type="match status" value="1"/>
</dbReference>
<sequence length="350" mass="39965">MAIHSLFRRHVPLRTSQQSKDTVAAEEPTKEKEVARSNETGAPNETEGSKEIGKSKGTIEDQKEEISDALKSSRRSSILKFPLSLLSRRKDSQDAAEDKSTTSLTYRRFSQSPIFSKPLKGPISPPLASSVARKCPEGIVTIEVGPLLTKYYVHRDFLMHHSGYFRTALAGPWLEASSRLITLDDVEVPPFNVFIHWLYTQRIPENTAEWVRISEAKKWKIEVVELKVLVLADRFLMPAFRRAVNNDLVTSRLKHAPYYELVIHAFDNLPEGSPILQLLVDTHCLHWEPKTDEGDEEEMQLRPDLPHEFLVKVMIRYAELKADKEGKLKKLVACNYHLHADDEEKEKCGK</sequence>
<dbReference type="CDD" id="cd18186">
    <property type="entry name" value="BTB_POZ_ZBTB_KLHL-like"/>
    <property type="match status" value="1"/>
</dbReference>
<dbReference type="PANTHER" id="PTHR47843:SF2">
    <property type="entry name" value="BTB DOMAIN-CONTAINING PROTEIN"/>
    <property type="match status" value="1"/>
</dbReference>
<dbReference type="PROSITE" id="PS50097">
    <property type="entry name" value="BTB"/>
    <property type="match status" value="1"/>
</dbReference>
<evidence type="ECO:0000259" key="2">
    <source>
        <dbReference type="PROSITE" id="PS50097"/>
    </source>
</evidence>
<gene>
    <name evidence="3" type="ORF">K505DRAFT_325389</name>
</gene>
<feature type="compositionally biased region" description="Basic and acidic residues" evidence="1">
    <location>
        <begin position="27"/>
        <end position="36"/>
    </location>
</feature>
<dbReference type="InterPro" id="IPR011333">
    <property type="entry name" value="SKP1/BTB/POZ_sf"/>
</dbReference>
<dbReference type="OrthoDB" id="194443at2759"/>
<feature type="compositionally biased region" description="Basic residues" evidence="1">
    <location>
        <begin position="1"/>
        <end position="12"/>
    </location>
</feature>
<proteinExistence type="predicted"/>
<evidence type="ECO:0000313" key="4">
    <source>
        <dbReference type="Proteomes" id="UP000799757"/>
    </source>
</evidence>